<protein>
    <submittedName>
        <fullName evidence="3">Uncharacterized protein</fullName>
    </submittedName>
</protein>
<dbReference type="Proteomes" id="UP000215914">
    <property type="component" value="Chromosome 17"/>
</dbReference>
<dbReference type="EMBL" id="CM007906">
    <property type="protein sequence ID" value="OTF86347.1"/>
    <property type="molecule type" value="Genomic_DNA"/>
</dbReference>
<dbReference type="Gramene" id="mRNA:HanXRQr2_Chr17g0801031">
    <property type="protein sequence ID" value="mRNA:HanXRQr2_Chr17g0801031"/>
    <property type="gene ID" value="HanXRQr2_Chr17g0801031"/>
</dbReference>
<gene>
    <name evidence="3" type="ORF">HannXRQ_Chr17g0549841</name>
    <name evidence="2" type="ORF">HanXRQr2_Chr17g0801031</name>
</gene>
<reference evidence="2 4" key="1">
    <citation type="journal article" date="2017" name="Nature">
        <title>The sunflower genome provides insights into oil metabolism, flowering and Asterid evolution.</title>
        <authorList>
            <person name="Badouin H."/>
            <person name="Gouzy J."/>
            <person name="Grassa C.J."/>
            <person name="Murat F."/>
            <person name="Staton S.E."/>
            <person name="Cottret L."/>
            <person name="Lelandais-Briere C."/>
            <person name="Owens G.L."/>
            <person name="Carrere S."/>
            <person name="Mayjonade B."/>
            <person name="Legrand L."/>
            <person name="Gill N."/>
            <person name="Kane N.C."/>
            <person name="Bowers J.E."/>
            <person name="Hubner S."/>
            <person name="Bellec A."/>
            <person name="Berard A."/>
            <person name="Berges H."/>
            <person name="Blanchet N."/>
            <person name="Boniface M.C."/>
            <person name="Brunel D."/>
            <person name="Catrice O."/>
            <person name="Chaidir N."/>
            <person name="Claudel C."/>
            <person name="Donnadieu C."/>
            <person name="Faraut T."/>
            <person name="Fievet G."/>
            <person name="Helmstetter N."/>
            <person name="King M."/>
            <person name="Knapp S.J."/>
            <person name="Lai Z."/>
            <person name="Le Paslier M.C."/>
            <person name="Lippi Y."/>
            <person name="Lorenzon L."/>
            <person name="Mandel J.R."/>
            <person name="Marage G."/>
            <person name="Marchand G."/>
            <person name="Marquand E."/>
            <person name="Bret-Mestries E."/>
            <person name="Morien E."/>
            <person name="Nambeesan S."/>
            <person name="Nguyen T."/>
            <person name="Pegot-Espagnet P."/>
            <person name="Pouilly N."/>
            <person name="Raftis F."/>
            <person name="Sallet E."/>
            <person name="Schiex T."/>
            <person name="Thomas J."/>
            <person name="Vandecasteele C."/>
            <person name="Vares D."/>
            <person name="Vear F."/>
            <person name="Vautrin S."/>
            <person name="Crespi M."/>
            <person name="Mangin B."/>
            <person name="Burke J.M."/>
            <person name="Salse J."/>
            <person name="Munos S."/>
            <person name="Vincourt P."/>
            <person name="Rieseberg L.H."/>
            <person name="Langlade N.B."/>
        </authorList>
    </citation>
    <scope>NUCLEOTIDE SEQUENCE [LARGE SCALE GENOMIC DNA]</scope>
    <source>
        <strain evidence="4">cv. SF193</strain>
        <tissue evidence="2">Leaves</tissue>
    </source>
</reference>
<feature type="compositionally biased region" description="Low complexity" evidence="1">
    <location>
        <begin position="61"/>
        <end position="78"/>
    </location>
</feature>
<accession>A0A251RPX4</accession>
<name>A0A251RPX4_HELAN</name>
<dbReference type="AlphaFoldDB" id="A0A251RPX4"/>
<sequence>MMMMLNMVVVDDGMTTGVTRTGDGDRGDGYSVQVRVMKSTRQHGLGSGSVRWLGSVDSVNSPSQPSQLSQQMGSGSTQCTSLRFSPTRFRLGIFWSTRSTWSTQRVDSVNSVDPVDSVNIFGVTTLEIWLLSKSRHGWNRMTMKSRLLSGVQFLERLSLFASAVQ</sequence>
<evidence type="ECO:0000313" key="3">
    <source>
        <dbReference type="EMBL" id="OTF86347.1"/>
    </source>
</evidence>
<organism evidence="3 4">
    <name type="scientific">Helianthus annuus</name>
    <name type="common">Common sunflower</name>
    <dbReference type="NCBI Taxonomy" id="4232"/>
    <lineage>
        <taxon>Eukaryota</taxon>
        <taxon>Viridiplantae</taxon>
        <taxon>Streptophyta</taxon>
        <taxon>Embryophyta</taxon>
        <taxon>Tracheophyta</taxon>
        <taxon>Spermatophyta</taxon>
        <taxon>Magnoliopsida</taxon>
        <taxon>eudicotyledons</taxon>
        <taxon>Gunneridae</taxon>
        <taxon>Pentapetalae</taxon>
        <taxon>asterids</taxon>
        <taxon>campanulids</taxon>
        <taxon>Asterales</taxon>
        <taxon>Asteraceae</taxon>
        <taxon>Asteroideae</taxon>
        <taxon>Heliantheae alliance</taxon>
        <taxon>Heliantheae</taxon>
        <taxon>Helianthus</taxon>
    </lineage>
</organism>
<evidence type="ECO:0000256" key="1">
    <source>
        <dbReference type="SAM" id="MobiDB-lite"/>
    </source>
</evidence>
<evidence type="ECO:0000313" key="2">
    <source>
        <dbReference type="EMBL" id="KAF5755281.1"/>
    </source>
</evidence>
<evidence type="ECO:0000313" key="4">
    <source>
        <dbReference type="Proteomes" id="UP000215914"/>
    </source>
</evidence>
<proteinExistence type="predicted"/>
<keyword evidence="4" id="KW-1185">Reference proteome</keyword>
<reference evidence="2" key="3">
    <citation type="submission" date="2020-06" db="EMBL/GenBank/DDBJ databases">
        <title>Helianthus annuus Genome sequencing and assembly Release 2.</title>
        <authorList>
            <person name="Gouzy J."/>
            <person name="Langlade N."/>
            <person name="Munos S."/>
        </authorList>
    </citation>
    <scope>NUCLEOTIDE SEQUENCE</scope>
    <source>
        <tissue evidence="2">Leaves</tissue>
    </source>
</reference>
<dbReference type="InParanoid" id="A0A251RPX4"/>
<reference evidence="3" key="2">
    <citation type="submission" date="2017-02" db="EMBL/GenBank/DDBJ databases">
        <title>Sunflower complete genome.</title>
        <authorList>
            <person name="Langlade N."/>
            <person name="Munos S."/>
        </authorList>
    </citation>
    <scope>NUCLEOTIDE SEQUENCE [LARGE SCALE GENOMIC DNA]</scope>
    <source>
        <tissue evidence="3">Leaves</tissue>
    </source>
</reference>
<dbReference type="EMBL" id="MNCJ02000332">
    <property type="protein sequence ID" value="KAF5755281.1"/>
    <property type="molecule type" value="Genomic_DNA"/>
</dbReference>
<feature type="region of interest" description="Disordered" evidence="1">
    <location>
        <begin position="56"/>
        <end position="79"/>
    </location>
</feature>